<evidence type="ECO:0000256" key="7">
    <source>
        <dbReference type="ARBA" id="ARBA00022840"/>
    </source>
</evidence>
<keyword evidence="4 11" id="KW-0812">Transmembrane</keyword>
<dbReference type="GO" id="GO:0005524">
    <property type="term" value="F:ATP binding"/>
    <property type="evidence" value="ECO:0007669"/>
    <property type="project" value="UniProtKB-UniRule"/>
</dbReference>
<dbReference type="Gene3D" id="3.40.1110.10">
    <property type="entry name" value="Calcium-transporting ATPase, cytoplasmic domain N"/>
    <property type="match status" value="1"/>
</dbReference>
<evidence type="ECO:0000313" key="13">
    <source>
        <dbReference type="EMBL" id="TXB66693.1"/>
    </source>
</evidence>
<dbReference type="GO" id="GO:0005886">
    <property type="term" value="C:plasma membrane"/>
    <property type="evidence" value="ECO:0007669"/>
    <property type="project" value="UniProtKB-SubCell"/>
</dbReference>
<feature type="transmembrane region" description="Helical" evidence="11">
    <location>
        <begin position="366"/>
        <end position="390"/>
    </location>
</feature>
<dbReference type="PROSITE" id="PS01047">
    <property type="entry name" value="HMA_1"/>
    <property type="match status" value="1"/>
</dbReference>
<dbReference type="GO" id="GO:0055070">
    <property type="term" value="P:copper ion homeostasis"/>
    <property type="evidence" value="ECO:0007669"/>
    <property type="project" value="TreeGrafter"/>
</dbReference>
<sequence>MNKTKNITLNVEGMTCSNCALGIKKQLEKKGLDNVSVNFSTGEVSYNNTIELNLKEVADSINSLGFKVVDEGEVTKNQEGISTIEKQFYFTLFFTIPLFLHMFFPHDFFLNNVWVQLGLCLPVFSVGVWHFGKSAIGSLKTGVPNMDVLIIVGITSAFGYSLYGSLAYYGLPEAHNYLFFETAATITTLVLLGNVLEYRSVKQTTTAIKELNQLQKTEAKRVLSDGKIELVEYDDIKVNDILQFNTGDKVAVDGEVIWGDAIINEAMISGESVPLSKGIGSKVIGGTIVEGGTIKIKAEQVGDKTVLAKIIELVKNAQQDEPQIQRLGDKVSAIFVPVVIGLSLITFSLAFFVFNISLQQSVMQAIAVLVISCPCAMGLATPTAVMVGIGRAAKKGILIKGGSTFEQFANAKNIVFDKTGTLTTGNFVIKKTKLYTQIEEQELKNILFSLEQNSSHPIAKSIANFLMDDAVILNLVDIKEIKGFGIEAKDIEGNIYQLGSSRFLNKGVESETHSIYLVKNNELIAGVDIEDELKENVAETIALLNKQGLNTILLSGDRREVCDELAAKIGIKTVFSQQLPEQKLAKIDELQKTNTTVMVGDGINDAPALAKASVSISISNATQVAVQTAKIVLLNDKDLSQVYEAFLISKHTLKTIKQNLFWAFFYNVVAIPIAAFGFLNPMVAALTMAFSDVIVIGNSIRLKSKKLK</sequence>
<evidence type="ECO:0000256" key="3">
    <source>
        <dbReference type="ARBA" id="ARBA00022475"/>
    </source>
</evidence>
<keyword evidence="8" id="KW-1278">Translocase</keyword>
<dbReference type="Proteomes" id="UP000321721">
    <property type="component" value="Unassembled WGS sequence"/>
</dbReference>
<dbReference type="NCBIfam" id="TIGR01494">
    <property type="entry name" value="ATPase_P-type"/>
    <property type="match status" value="1"/>
</dbReference>
<dbReference type="NCBIfam" id="TIGR01525">
    <property type="entry name" value="ATPase-IB_hvy"/>
    <property type="match status" value="1"/>
</dbReference>
<dbReference type="Pfam" id="PF00403">
    <property type="entry name" value="HMA"/>
    <property type="match status" value="1"/>
</dbReference>
<dbReference type="InterPro" id="IPR023298">
    <property type="entry name" value="ATPase_P-typ_TM_dom_sf"/>
</dbReference>
<evidence type="ECO:0000256" key="4">
    <source>
        <dbReference type="ARBA" id="ARBA00022692"/>
    </source>
</evidence>
<evidence type="ECO:0000256" key="11">
    <source>
        <dbReference type="RuleBase" id="RU362081"/>
    </source>
</evidence>
<feature type="transmembrane region" description="Helical" evidence="11">
    <location>
        <begin position="116"/>
        <end position="136"/>
    </location>
</feature>
<dbReference type="InterPro" id="IPR018303">
    <property type="entry name" value="ATPase_P-typ_P_site"/>
</dbReference>
<dbReference type="RefSeq" id="WP_147097561.1">
    <property type="nucleotide sequence ID" value="NZ_VOOS01000001.1"/>
</dbReference>
<dbReference type="GO" id="GO:0016887">
    <property type="term" value="F:ATP hydrolysis activity"/>
    <property type="evidence" value="ECO:0007669"/>
    <property type="project" value="InterPro"/>
</dbReference>
<evidence type="ECO:0000259" key="12">
    <source>
        <dbReference type="PROSITE" id="PS50846"/>
    </source>
</evidence>
<dbReference type="InterPro" id="IPR023299">
    <property type="entry name" value="ATPase_P-typ_cyto_dom_N"/>
</dbReference>
<dbReference type="NCBIfam" id="TIGR01511">
    <property type="entry name" value="ATPase-IB1_Cu"/>
    <property type="match status" value="1"/>
</dbReference>
<dbReference type="PANTHER" id="PTHR43520">
    <property type="entry name" value="ATP7, ISOFORM B"/>
    <property type="match status" value="1"/>
</dbReference>
<dbReference type="SUPFAM" id="SSF81653">
    <property type="entry name" value="Calcium ATPase, transduction domain A"/>
    <property type="match status" value="1"/>
</dbReference>
<keyword evidence="13" id="KW-0378">Hydrolase</keyword>
<name>A0A5C6RWY0_9FLAO</name>
<keyword evidence="6 11" id="KW-0547">Nucleotide-binding</keyword>
<dbReference type="Pfam" id="PF00702">
    <property type="entry name" value="Hydrolase"/>
    <property type="match status" value="1"/>
</dbReference>
<dbReference type="InterPro" id="IPR036412">
    <property type="entry name" value="HAD-like_sf"/>
</dbReference>
<dbReference type="Gene3D" id="3.40.50.1000">
    <property type="entry name" value="HAD superfamily/HAD-like"/>
    <property type="match status" value="1"/>
</dbReference>
<dbReference type="FunFam" id="2.70.150.10:FF:000020">
    <property type="entry name" value="Copper-exporting P-type ATPase A"/>
    <property type="match status" value="1"/>
</dbReference>
<evidence type="ECO:0000313" key="14">
    <source>
        <dbReference type="Proteomes" id="UP000321721"/>
    </source>
</evidence>
<dbReference type="PROSITE" id="PS00154">
    <property type="entry name" value="ATPASE_E1_E2"/>
    <property type="match status" value="1"/>
</dbReference>
<feature type="transmembrane region" description="Helical" evidence="11">
    <location>
        <begin position="333"/>
        <end position="354"/>
    </location>
</feature>
<gene>
    <name evidence="13" type="primary">cadA</name>
    <name evidence="13" type="ORF">FRY74_00480</name>
</gene>
<dbReference type="InterPro" id="IPR001757">
    <property type="entry name" value="P_typ_ATPase"/>
</dbReference>
<dbReference type="GO" id="GO:0043682">
    <property type="term" value="F:P-type divalent copper transporter activity"/>
    <property type="evidence" value="ECO:0007669"/>
    <property type="project" value="TreeGrafter"/>
</dbReference>
<keyword evidence="14" id="KW-1185">Reference proteome</keyword>
<keyword evidence="3 11" id="KW-1003">Cell membrane</keyword>
<comment type="caution">
    <text evidence="13">The sequence shown here is derived from an EMBL/GenBank/DDBJ whole genome shotgun (WGS) entry which is preliminary data.</text>
</comment>
<accession>A0A5C6RWY0</accession>
<protein>
    <submittedName>
        <fullName evidence="13">Cadmium-translocating P-type ATPase</fullName>
        <ecNumber evidence="13">3.6.3.3</ecNumber>
    </submittedName>
</protein>
<reference evidence="13 14" key="1">
    <citation type="submission" date="2019-08" db="EMBL/GenBank/DDBJ databases">
        <title>Genome of Vicingus serpentipes NCIMB 15042.</title>
        <authorList>
            <person name="Bowman J.P."/>
        </authorList>
    </citation>
    <scope>NUCLEOTIDE SEQUENCE [LARGE SCALE GENOMIC DNA]</scope>
    <source>
        <strain evidence="13 14">NCIMB 15042</strain>
    </source>
</reference>
<dbReference type="PRINTS" id="PR00119">
    <property type="entry name" value="CATATPASE"/>
</dbReference>
<keyword evidence="9 11" id="KW-1133">Transmembrane helix</keyword>
<dbReference type="OrthoDB" id="1521937at2"/>
<evidence type="ECO:0000256" key="9">
    <source>
        <dbReference type="ARBA" id="ARBA00022989"/>
    </source>
</evidence>
<feature type="transmembrane region" description="Helical" evidence="11">
    <location>
        <begin position="88"/>
        <end position="104"/>
    </location>
</feature>
<evidence type="ECO:0000256" key="10">
    <source>
        <dbReference type="ARBA" id="ARBA00023136"/>
    </source>
</evidence>
<feature type="transmembrane region" description="Helical" evidence="11">
    <location>
        <begin position="685"/>
        <end position="702"/>
    </location>
</feature>
<proteinExistence type="inferred from homology"/>
<feature type="transmembrane region" description="Helical" evidence="11">
    <location>
        <begin position="177"/>
        <end position="196"/>
    </location>
</feature>
<feature type="domain" description="HMA" evidence="12">
    <location>
        <begin position="5"/>
        <end position="69"/>
    </location>
</feature>
<dbReference type="PANTHER" id="PTHR43520:SF8">
    <property type="entry name" value="P-TYPE CU(+) TRANSPORTER"/>
    <property type="match status" value="1"/>
</dbReference>
<dbReference type="InterPro" id="IPR027256">
    <property type="entry name" value="P-typ_ATPase_IB"/>
</dbReference>
<dbReference type="NCBIfam" id="TIGR01512">
    <property type="entry name" value="ATPase-IB2_Cd"/>
    <property type="match status" value="1"/>
</dbReference>
<dbReference type="SUPFAM" id="SSF56784">
    <property type="entry name" value="HAD-like"/>
    <property type="match status" value="1"/>
</dbReference>
<keyword evidence="10 11" id="KW-0472">Membrane</keyword>
<comment type="similarity">
    <text evidence="2 11">Belongs to the cation transport ATPase (P-type) (TC 3.A.3) family. Type IB subfamily.</text>
</comment>
<dbReference type="Gene3D" id="3.30.70.100">
    <property type="match status" value="1"/>
</dbReference>
<feature type="transmembrane region" description="Helical" evidence="11">
    <location>
        <begin position="660"/>
        <end position="679"/>
    </location>
</feature>
<evidence type="ECO:0000256" key="1">
    <source>
        <dbReference type="ARBA" id="ARBA00004651"/>
    </source>
</evidence>
<dbReference type="Gene3D" id="2.70.150.10">
    <property type="entry name" value="Calcium-transporting ATPase, cytoplasmic transduction domain A"/>
    <property type="match status" value="1"/>
</dbReference>
<organism evidence="13 14">
    <name type="scientific">Vicingus serpentipes</name>
    <dbReference type="NCBI Taxonomy" id="1926625"/>
    <lineage>
        <taxon>Bacteria</taxon>
        <taxon>Pseudomonadati</taxon>
        <taxon>Bacteroidota</taxon>
        <taxon>Flavobacteriia</taxon>
        <taxon>Flavobacteriales</taxon>
        <taxon>Vicingaceae</taxon>
        <taxon>Vicingus</taxon>
    </lineage>
</organism>
<dbReference type="InterPro" id="IPR006121">
    <property type="entry name" value="HMA_dom"/>
</dbReference>
<dbReference type="InterPro" id="IPR059000">
    <property type="entry name" value="ATPase_P-type_domA"/>
</dbReference>
<dbReference type="EC" id="3.6.3.3" evidence="13"/>
<dbReference type="EMBL" id="VOOS01000001">
    <property type="protein sequence ID" value="TXB66693.1"/>
    <property type="molecule type" value="Genomic_DNA"/>
</dbReference>
<evidence type="ECO:0000256" key="5">
    <source>
        <dbReference type="ARBA" id="ARBA00022723"/>
    </source>
</evidence>
<dbReference type="GO" id="GO:0005507">
    <property type="term" value="F:copper ion binding"/>
    <property type="evidence" value="ECO:0007669"/>
    <property type="project" value="TreeGrafter"/>
</dbReference>
<dbReference type="InterPro" id="IPR008250">
    <property type="entry name" value="ATPase_P-typ_transduc_dom_A_sf"/>
</dbReference>
<feature type="transmembrane region" description="Helical" evidence="11">
    <location>
        <begin position="148"/>
        <end position="171"/>
    </location>
</feature>
<comment type="subcellular location">
    <subcellularLocation>
        <location evidence="1">Cell membrane</location>
        <topology evidence="1">Multi-pass membrane protein</topology>
    </subcellularLocation>
</comment>
<dbReference type="CDD" id="cd00371">
    <property type="entry name" value="HMA"/>
    <property type="match status" value="1"/>
</dbReference>
<evidence type="ECO:0000256" key="6">
    <source>
        <dbReference type="ARBA" id="ARBA00022741"/>
    </source>
</evidence>
<dbReference type="InterPro" id="IPR017969">
    <property type="entry name" value="Heavy-metal-associated_CS"/>
</dbReference>
<dbReference type="InterPro" id="IPR036163">
    <property type="entry name" value="HMA_dom_sf"/>
</dbReference>
<dbReference type="AlphaFoldDB" id="A0A5C6RWY0"/>
<dbReference type="GO" id="GO:0060003">
    <property type="term" value="P:copper ion export"/>
    <property type="evidence" value="ECO:0007669"/>
    <property type="project" value="UniProtKB-ARBA"/>
</dbReference>
<evidence type="ECO:0000256" key="8">
    <source>
        <dbReference type="ARBA" id="ARBA00022967"/>
    </source>
</evidence>
<dbReference type="InterPro" id="IPR023214">
    <property type="entry name" value="HAD_sf"/>
</dbReference>
<evidence type="ECO:0000256" key="2">
    <source>
        <dbReference type="ARBA" id="ARBA00006024"/>
    </source>
</evidence>
<dbReference type="SUPFAM" id="SSF55008">
    <property type="entry name" value="HMA, heavy metal-associated domain"/>
    <property type="match status" value="1"/>
</dbReference>
<dbReference type="SUPFAM" id="SSF81665">
    <property type="entry name" value="Calcium ATPase, transmembrane domain M"/>
    <property type="match status" value="1"/>
</dbReference>
<dbReference type="PROSITE" id="PS50846">
    <property type="entry name" value="HMA_2"/>
    <property type="match status" value="1"/>
</dbReference>
<keyword evidence="7 11" id="KW-0067">ATP-binding</keyword>
<dbReference type="Pfam" id="PF00122">
    <property type="entry name" value="E1-E2_ATPase"/>
    <property type="match status" value="1"/>
</dbReference>
<keyword evidence="5 11" id="KW-0479">Metal-binding</keyword>